<organism evidence="1 2">
    <name type="scientific">Pseudonocardia eucalypti</name>
    <dbReference type="NCBI Taxonomy" id="648755"/>
    <lineage>
        <taxon>Bacteria</taxon>
        <taxon>Bacillati</taxon>
        <taxon>Actinomycetota</taxon>
        <taxon>Actinomycetes</taxon>
        <taxon>Pseudonocardiales</taxon>
        <taxon>Pseudonocardiaceae</taxon>
        <taxon>Pseudonocardia</taxon>
    </lineage>
</organism>
<keyword evidence="2" id="KW-1185">Reference proteome</keyword>
<name>A0ABP9QEI9_9PSEU</name>
<protein>
    <submittedName>
        <fullName evidence="1">Prolyl oligopeptidase family serine peptidase</fullName>
    </submittedName>
</protein>
<comment type="caution">
    <text evidence="1">The sequence shown here is derived from an EMBL/GenBank/DDBJ whole genome shotgun (WGS) entry which is preliminary data.</text>
</comment>
<evidence type="ECO:0000313" key="2">
    <source>
        <dbReference type="Proteomes" id="UP001428817"/>
    </source>
</evidence>
<dbReference type="InterPro" id="IPR029058">
    <property type="entry name" value="AB_hydrolase_fold"/>
</dbReference>
<proteinExistence type="predicted"/>
<dbReference type="EMBL" id="BAABJP010000020">
    <property type="protein sequence ID" value="GAA5160621.1"/>
    <property type="molecule type" value="Genomic_DNA"/>
</dbReference>
<reference evidence="2" key="1">
    <citation type="journal article" date="2019" name="Int. J. Syst. Evol. Microbiol.">
        <title>The Global Catalogue of Microorganisms (GCM) 10K type strain sequencing project: providing services to taxonomists for standard genome sequencing and annotation.</title>
        <authorList>
            <consortium name="The Broad Institute Genomics Platform"/>
            <consortium name="The Broad Institute Genome Sequencing Center for Infectious Disease"/>
            <person name="Wu L."/>
            <person name="Ma J."/>
        </authorList>
    </citation>
    <scope>NUCLEOTIDE SEQUENCE [LARGE SCALE GENOMIC DNA]</scope>
    <source>
        <strain evidence="2">JCM 18303</strain>
    </source>
</reference>
<gene>
    <name evidence="1" type="ORF">GCM10023321_43640</name>
</gene>
<dbReference type="Gene3D" id="3.40.50.1820">
    <property type="entry name" value="alpha/beta hydrolase"/>
    <property type="match status" value="1"/>
</dbReference>
<accession>A0ABP9QEI9</accession>
<dbReference type="Proteomes" id="UP001428817">
    <property type="component" value="Unassembled WGS sequence"/>
</dbReference>
<sequence length="307" mass="31748">MVVGDERRPRGESGWKLSGVPAGLSGMTEPIAGVAAGVPYTALPPPGGAADAPLIVAWHLMDPPCTDAAMAAALPMREVPAWRVYLGLPMTGRRALPGGFDELMRLGYQDAVLNLFAPVSAQASAEAPAAVAEVRARLGIPDGPVGVLGGSLGSMVALEVAATGSLPVAAGAIVSSAVRLTSIIEANEVRFGTTYEWSERSRAAATRLDYVARAGEIAARRDARGGPPPFLVLTGQEDAEPLQRAAEELASELAAGYPDDTAVRLVNLPGVAHNLAEPPGEAPAPQTDSARLVDAELTAWFRTHLKS</sequence>
<evidence type="ECO:0000313" key="1">
    <source>
        <dbReference type="EMBL" id="GAA5160621.1"/>
    </source>
</evidence>
<dbReference type="SUPFAM" id="SSF53474">
    <property type="entry name" value="alpha/beta-Hydrolases"/>
    <property type="match status" value="1"/>
</dbReference>